<evidence type="ECO:0000313" key="3">
    <source>
        <dbReference type="EMBL" id="CAB4199778.1"/>
    </source>
</evidence>
<dbReference type="Gene3D" id="3.40.1350.10">
    <property type="match status" value="1"/>
</dbReference>
<reference evidence="4" key="1">
    <citation type="submission" date="2020-05" db="EMBL/GenBank/DDBJ databases">
        <authorList>
            <person name="Chiriac C."/>
            <person name="Salcher M."/>
            <person name="Ghai R."/>
            <person name="Kavagutti S V."/>
        </authorList>
    </citation>
    <scope>NUCLEOTIDE SEQUENCE</scope>
</reference>
<dbReference type="GO" id="GO:0003676">
    <property type="term" value="F:nucleic acid binding"/>
    <property type="evidence" value="ECO:0007669"/>
    <property type="project" value="InterPro"/>
</dbReference>
<dbReference type="EMBL" id="LR797291">
    <property type="protein sequence ID" value="CAB4199778.1"/>
    <property type="molecule type" value="Genomic_DNA"/>
</dbReference>
<dbReference type="EMBL" id="LR796876">
    <property type="protein sequence ID" value="CAB4171777.1"/>
    <property type="molecule type" value="Genomic_DNA"/>
</dbReference>
<sequence>MTALRVPAWYADNIGGKNNLKSRRSFVKKPRANLEHKFQVRLVNELRAMKPAPLFFAIPNAGKMHVRHRVNLISEGLLPGAPDLSFPLPGGRTGYLELKAPKGVLSKNQEKFRDAVIPLGHYWEFAKSFDEAWGVLAGWGVVPSGVGA</sequence>
<dbReference type="InterPro" id="IPR011856">
    <property type="entry name" value="tRNA_endonuc-like_dom_sf"/>
</dbReference>
<evidence type="ECO:0000313" key="4">
    <source>
        <dbReference type="EMBL" id="CAB4214592.1"/>
    </source>
</evidence>
<evidence type="ECO:0000313" key="2">
    <source>
        <dbReference type="EMBL" id="CAB4184001.1"/>
    </source>
</evidence>
<accession>A0A6J5SJ08</accession>
<gene>
    <name evidence="2" type="ORF">UFOVP1097_18</name>
    <name evidence="3" type="ORF">UFOVP1349_12</name>
    <name evidence="4" type="ORF">UFOVP1456_49</name>
    <name evidence="1" type="ORF">UFOVP925_31</name>
</gene>
<dbReference type="EMBL" id="LR797048">
    <property type="protein sequence ID" value="CAB4184001.1"/>
    <property type="molecule type" value="Genomic_DNA"/>
</dbReference>
<proteinExistence type="predicted"/>
<protein>
    <recommendedName>
        <fullName evidence="5">VRR-NUC domain containing protein</fullName>
    </recommendedName>
</protein>
<organism evidence="4">
    <name type="scientific">uncultured Caudovirales phage</name>
    <dbReference type="NCBI Taxonomy" id="2100421"/>
    <lineage>
        <taxon>Viruses</taxon>
        <taxon>Duplodnaviria</taxon>
        <taxon>Heunggongvirae</taxon>
        <taxon>Uroviricota</taxon>
        <taxon>Caudoviricetes</taxon>
        <taxon>Peduoviridae</taxon>
        <taxon>Maltschvirus</taxon>
        <taxon>Maltschvirus maltsch</taxon>
    </lineage>
</organism>
<dbReference type="EMBL" id="LR797404">
    <property type="protein sequence ID" value="CAB4214592.1"/>
    <property type="molecule type" value="Genomic_DNA"/>
</dbReference>
<name>A0A6J5SJ08_9CAUD</name>
<evidence type="ECO:0000313" key="1">
    <source>
        <dbReference type="EMBL" id="CAB4171777.1"/>
    </source>
</evidence>
<evidence type="ECO:0008006" key="5">
    <source>
        <dbReference type="Google" id="ProtNLM"/>
    </source>
</evidence>